<keyword evidence="2" id="KW-1185">Reference proteome</keyword>
<proteinExistence type="predicted"/>
<evidence type="ECO:0000313" key="1">
    <source>
        <dbReference type="EMBL" id="MFC3182685.1"/>
    </source>
</evidence>
<comment type="caution">
    <text evidence="1">The sequence shown here is derived from an EMBL/GenBank/DDBJ whole genome shotgun (WGS) entry which is preliminary data.</text>
</comment>
<dbReference type="RefSeq" id="WP_380074347.1">
    <property type="nucleotide sequence ID" value="NZ_JBHRTO010000002.1"/>
</dbReference>
<dbReference type="Proteomes" id="UP001595547">
    <property type="component" value="Unassembled WGS sequence"/>
</dbReference>
<gene>
    <name evidence="1" type="ORF">ACFOGH_16935</name>
</gene>
<dbReference type="InterPro" id="IPR012334">
    <property type="entry name" value="Pectin_lyas_fold"/>
</dbReference>
<dbReference type="SUPFAM" id="SSF51126">
    <property type="entry name" value="Pectin lyase-like"/>
    <property type="match status" value="1"/>
</dbReference>
<reference evidence="2" key="1">
    <citation type="journal article" date="2019" name="Int. J. Syst. Evol. Microbiol.">
        <title>The Global Catalogue of Microorganisms (GCM) 10K type strain sequencing project: providing services to taxonomists for standard genome sequencing and annotation.</title>
        <authorList>
            <consortium name="The Broad Institute Genomics Platform"/>
            <consortium name="The Broad Institute Genome Sequencing Center for Infectious Disease"/>
            <person name="Wu L."/>
            <person name="Ma J."/>
        </authorList>
    </citation>
    <scope>NUCLEOTIDE SEQUENCE [LARGE SCALE GENOMIC DNA]</scope>
    <source>
        <strain evidence="2">KCTC 52039</strain>
    </source>
</reference>
<name>A0ABV7J4X0_9RHOB</name>
<evidence type="ECO:0000313" key="2">
    <source>
        <dbReference type="Proteomes" id="UP001595547"/>
    </source>
</evidence>
<dbReference type="Gene3D" id="2.160.20.10">
    <property type="entry name" value="Single-stranded right-handed beta-helix, Pectin lyase-like"/>
    <property type="match status" value="1"/>
</dbReference>
<accession>A0ABV7J4X0</accession>
<protein>
    <submittedName>
        <fullName evidence="1">Right-handed parallel beta-helix repeat-containing protein</fullName>
    </submittedName>
</protein>
<organism evidence="1 2">
    <name type="scientific">Cypionkella sinensis</name>
    <dbReference type="NCBI Taxonomy" id="1756043"/>
    <lineage>
        <taxon>Bacteria</taxon>
        <taxon>Pseudomonadati</taxon>
        <taxon>Pseudomonadota</taxon>
        <taxon>Alphaproteobacteria</taxon>
        <taxon>Rhodobacterales</taxon>
        <taxon>Paracoccaceae</taxon>
        <taxon>Cypionkella</taxon>
    </lineage>
</organism>
<dbReference type="EMBL" id="JBHRTO010000002">
    <property type="protein sequence ID" value="MFC3182685.1"/>
    <property type="molecule type" value="Genomic_DNA"/>
</dbReference>
<dbReference type="InterPro" id="IPR011050">
    <property type="entry name" value="Pectin_lyase_fold/virulence"/>
</dbReference>
<sequence>MTDDRAAFDAADTAAAGKTVVVSPGVYFIGSHLTFENPVQFEGTIVMPDSQRLACTRNYNLDTYAAAFGSELTGFKKALQVLFYFTDHVTLDLNGRRVELTAPINVAALCGLTSFTTRRALVNGNLVALPGTAWNTQSMTAVATYTVSNPSVLTGVANIAAIPVGARISGTGVGREVYVTSKNVATSTINLSRPLWAAAGTRTFTFDRYAYMLDFSGFTELTRFQIKEVEFSCGGIASGINLATAGAIFDVSECMFGLVKDRAITSTGEGCQDLHIDRCQFFAADQGQPAQNRVSMVFNANANDIKIRNNRASRFGNFGVVAGSGAIFLGNHFFGGDDVLLNGIRRAGVVLTLANSKTFFTGNYVDNYFIELSNEHDATPTFGSEYSFGGLTITGNIFICQHTAPWFSWIVVTPRGPGHFISGLTVTSNVCSARGEDIDRVESIDTSYATLAFNSFRNVNFEQNTFNGVVQRAVSPMLVEHIQNTASDTWAVNSNNLLPFGGRARNVTAVVAEGAITNAAGTAQFVAPYTQVEQGAGGQFANLKWPTPVKGRVQVTLRVDNPV</sequence>